<name>A0A0N9V615_9GAMM</name>
<evidence type="ECO:0000313" key="2">
    <source>
        <dbReference type="Proteomes" id="UP000064939"/>
    </source>
</evidence>
<keyword evidence="2" id="KW-1185">Reference proteome</keyword>
<protein>
    <submittedName>
        <fullName evidence="1">Uncharacterized protein</fullName>
    </submittedName>
</protein>
<accession>A0A0N9V615</accession>
<reference evidence="1 2" key="1">
    <citation type="journal article" date="2015" name="Int. J. Syst. Evol. Microbiol.">
        <title>Acinetobacter equi sp. nov. isolated from horse faeces.</title>
        <authorList>
            <person name="Poppel M.T."/>
            <person name="Skiebe E."/>
            <person name="Laue M."/>
            <person name="Bergmann H."/>
            <person name="Ebersberger I."/>
            <person name="Garn T."/>
            <person name="Fruth A."/>
            <person name="Baumgardt S."/>
            <person name="Busse H.J."/>
            <person name="Wilharm G."/>
        </authorList>
    </citation>
    <scope>NUCLEOTIDE SEQUENCE [LARGE SCALE GENOMIC DNA]</scope>
    <source>
        <strain evidence="1 2">114</strain>
    </source>
</reference>
<dbReference type="RefSeq" id="WP_054580579.1">
    <property type="nucleotide sequence ID" value="NZ_CP012808.1"/>
</dbReference>
<evidence type="ECO:0000313" key="1">
    <source>
        <dbReference type="EMBL" id="ALH94679.1"/>
    </source>
</evidence>
<dbReference type="AlphaFoldDB" id="A0A0N9V615"/>
<dbReference type="Proteomes" id="UP000064939">
    <property type="component" value="Chromosome"/>
</dbReference>
<dbReference type="KEGG" id="aei:AOY20_03550"/>
<gene>
    <name evidence="1" type="ORF">AOY20_03550</name>
</gene>
<dbReference type="EMBL" id="CP012808">
    <property type="protein sequence ID" value="ALH94679.1"/>
    <property type="molecule type" value="Genomic_DNA"/>
</dbReference>
<sequence length="727" mass="85065">MNGYNYLEDTQELKLEPFRNFYQKLAEAKLINHQNSSKLNDFIQYTETIKLNNIITQQLADTSISNYPLAHYLIAVINTPSAYQSNALKWAIFNTQCIELLNHQEHAKTVANLCLRFRLASTKTPYHWLYNFLPKNLPIELKELLKFLENAEAENKKMLALSTPNLSEKQIGQLAEIRVVYQYALNQEERQKRQRTTTTVISEPRQTNILKTKKLSLDNEHTFQTYLIEGITKQSTEDKSFEILEDHNFVFNTLEQHSITAQSINLRSKILHKNKNELMTKSNPRVFDLATAQYIMNALFKQTESSPIHTLLLFSVLSLTHYKELPIFQKNSKNTAKTKSISLKPNQCFFKQNFEVSKFKDFVLKEHMLNTTNSFTIPLPGVYLKSLTQLKKWDPADLDSEVQEHLHRINKKLTFQLTAQNLPRLLSDITLNELGYELESKLLLGESVQHYIPCHYFSTKIIDILGIYTQAITLTLPQLTSDYVSDFTGSNSFGSQQTPDIFFVKSFFNQLDQRVRKNPDPFQTLNNYSIWLWHICMLLTSARPNESFPPSLDYIDLENKIMAVADKEQRYAGTIGRYLPFNDFLRHEIEAYLRYLKHFQNLMKPCMSKEKIQAIQEVFESKCPFLLFYDQRAFIRNLMLSDIHHYCKEIILQRNWTRHFSRYFLAQYCNEDVLKGVFGHDEAMQELFDRYSSFQPNDYEQIRVAQKKLIEAIGVKSMSTFNGVLII</sequence>
<dbReference type="OrthoDB" id="6663062at2"/>
<dbReference type="STRING" id="1324350.AOY20_03550"/>
<organism evidence="1 2">
    <name type="scientific">Acinetobacter equi</name>
    <dbReference type="NCBI Taxonomy" id="1324350"/>
    <lineage>
        <taxon>Bacteria</taxon>
        <taxon>Pseudomonadati</taxon>
        <taxon>Pseudomonadota</taxon>
        <taxon>Gammaproteobacteria</taxon>
        <taxon>Moraxellales</taxon>
        <taxon>Moraxellaceae</taxon>
        <taxon>Acinetobacter</taxon>
    </lineage>
</organism>
<proteinExistence type="predicted"/>